<feature type="non-terminal residue" evidence="1">
    <location>
        <position position="1"/>
    </location>
</feature>
<protein>
    <submittedName>
        <fullName evidence="1">Uncharacterized protein</fullName>
    </submittedName>
</protein>
<reference evidence="1 2" key="1">
    <citation type="journal article" date="2021" name="BMC Genomics">
        <title>Datura genome reveals duplications of psychoactive alkaloid biosynthetic genes and high mutation rate following tissue culture.</title>
        <authorList>
            <person name="Rajewski A."/>
            <person name="Carter-House D."/>
            <person name="Stajich J."/>
            <person name="Litt A."/>
        </authorList>
    </citation>
    <scope>NUCLEOTIDE SEQUENCE [LARGE SCALE GENOMIC DNA]</scope>
    <source>
        <strain evidence="1">AR-01</strain>
    </source>
</reference>
<dbReference type="Proteomes" id="UP000823775">
    <property type="component" value="Unassembled WGS sequence"/>
</dbReference>
<comment type="caution">
    <text evidence="1">The sequence shown here is derived from an EMBL/GenBank/DDBJ whole genome shotgun (WGS) entry which is preliminary data.</text>
</comment>
<organism evidence="1 2">
    <name type="scientific">Datura stramonium</name>
    <name type="common">Jimsonweed</name>
    <name type="synonym">Common thornapple</name>
    <dbReference type="NCBI Taxonomy" id="4076"/>
    <lineage>
        <taxon>Eukaryota</taxon>
        <taxon>Viridiplantae</taxon>
        <taxon>Streptophyta</taxon>
        <taxon>Embryophyta</taxon>
        <taxon>Tracheophyta</taxon>
        <taxon>Spermatophyta</taxon>
        <taxon>Magnoliopsida</taxon>
        <taxon>eudicotyledons</taxon>
        <taxon>Gunneridae</taxon>
        <taxon>Pentapetalae</taxon>
        <taxon>asterids</taxon>
        <taxon>lamiids</taxon>
        <taxon>Solanales</taxon>
        <taxon>Solanaceae</taxon>
        <taxon>Solanoideae</taxon>
        <taxon>Datureae</taxon>
        <taxon>Datura</taxon>
    </lineage>
</organism>
<proteinExistence type="predicted"/>
<sequence length="75" mass="8756">SESAFQMHTAAQHPNIYYYSATDQENKRMRMTRSLLTGKPFMTQSKSQFNLKLQESSFKLQASSFKFKISTFQYG</sequence>
<evidence type="ECO:0000313" key="1">
    <source>
        <dbReference type="EMBL" id="MCD9641819.1"/>
    </source>
</evidence>
<evidence type="ECO:0000313" key="2">
    <source>
        <dbReference type="Proteomes" id="UP000823775"/>
    </source>
</evidence>
<name>A0ABS8V4P2_DATST</name>
<keyword evidence="2" id="KW-1185">Reference proteome</keyword>
<gene>
    <name evidence="1" type="ORF">HAX54_028264</name>
</gene>
<feature type="non-terminal residue" evidence="1">
    <location>
        <position position="75"/>
    </location>
</feature>
<dbReference type="EMBL" id="JACEIK010003467">
    <property type="protein sequence ID" value="MCD9641819.1"/>
    <property type="molecule type" value="Genomic_DNA"/>
</dbReference>
<accession>A0ABS8V4P2</accession>